<dbReference type="PANTHER" id="PTHR30055">
    <property type="entry name" value="HTH-TYPE TRANSCRIPTIONAL REGULATOR RUTR"/>
    <property type="match status" value="1"/>
</dbReference>
<accession>A0A1I4RQI2</accession>
<sequence>MTASTKGPGRPVDPARRERILEAALACMAEEQNFNMQQVAARAGVAKGTLYRHFANADALLLAVLERHHSQLAGQVDASAQNLPQVREHLLSLGLQLVDFYSSEAGIRLLRAVYAYGASHPQHGEMIFRDGPMAFVRRAAEHLQQAAELGAITLDDPLLRAEQLVGMWKGSLMSGLLMNGCHAPTIAQREERVVSATDLLLNALACQKT</sequence>
<dbReference type="InterPro" id="IPR036271">
    <property type="entry name" value="Tet_transcr_reg_TetR-rel_C_sf"/>
</dbReference>
<dbReference type="EMBL" id="FOUI01000007">
    <property type="protein sequence ID" value="SFM54230.1"/>
    <property type="molecule type" value="Genomic_DNA"/>
</dbReference>
<evidence type="ECO:0000259" key="3">
    <source>
        <dbReference type="PROSITE" id="PS50977"/>
    </source>
</evidence>
<dbReference type="GO" id="GO:0000976">
    <property type="term" value="F:transcription cis-regulatory region binding"/>
    <property type="evidence" value="ECO:0007669"/>
    <property type="project" value="TreeGrafter"/>
</dbReference>
<feature type="DNA-binding region" description="H-T-H motif" evidence="2">
    <location>
        <begin position="35"/>
        <end position="54"/>
    </location>
</feature>
<dbReference type="InterPro" id="IPR039536">
    <property type="entry name" value="TetR_C_Proteobacteria"/>
</dbReference>
<dbReference type="STRING" id="1720063.SAMN05216217_107116"/>
<reference evidence="5" key="1">
    <citation type="submission" date="2016-10" db="EMBL/GenBank/DDBJ databases">
        <authorList>
            <person name="Varghese N."/>
            <person name="Submissions S."/>
        </authorList>
    </citation>
    <scope>NUCLEOTIDE SEQUENCE [LARGE SCALE GENOMIC DNA]</scope>
    <source>
        <strain evidence="5">DSM 24213</strain>
    </source>
</reference>
<evidence type="ECO:0000256" key="2">
    <source>
        <dbReference type="PROSITE-ProRule" id="PRU00335"/>
    </source>
</evidence>
<dbReference type="PANTHER" id="PTHR30055:SF146">
    <property type="entry name" value="HTH-TYPE TRANSCRIPTIONAL DUAL REGULATOR CECR"/>
    <property type="match status" value="1"/>
</dbReference>
<dbReference type="Pfam" id="PF14246">
    <property type="entry name" value="TetR_C_7"/>
    <property type="match status" value="1"/>
</dbReference>
<evidence type="ECO:0000256" key="1">
    <source>
        <dbReference type="ARBA" id="ARBA00023125"/>
    </source>
</evidence>
<evidence type="ECO:0000313" key="5">
    <source>
        <dbReference type="Proteomes" id="UP000243629"/>
    </source>
</evidence>
<gene>
    <name evidence="4" type="ORF">SAMN05216217_107116</name>
</gene>
<dbReference type="RefSeq" id="WP_093475464.1">
    <property type="nucleotide sequence ID" value="NZ_FOUI01000007.1"/>
</dbReference>
<dbReference type="Pfam" id="PF00440">
    <property type="entry name" value="TetR_N"/>
    <property type="match status" value="1"/>
</dbReference>
<evidence type="ECO:0000313" key="4">
    <source>
        <dbReference type="EMBL" id="SFM54230.1"/>
    </source>
</evidence>
<dbReference type="OrthoDB" id="8535430at2"/>
<dbReference type="InterPro" id="IPR001647">
    <property type="entry name" value="HTH_TetR"/>
</dbReference>
<dbReference type="Gene3D" id="1.10.357.10">
    <property type="entry name" value="Tetracycline Repressor, domain 2"/>
    <property type="match status" value="1"/>
</dbReference>
<dbReference type="Proteomes" id="UP000243629">
    <property type="component" value="Unassembled WGS sequence"/>
</dbReference>
<dbReference type="InterPro" id="IPR050109">
    <property type="entry name" value="HTH-type_TetR-like_transc_reg"/>
</dbReference>
<dbReference type="AlphaFoldDB" id="A0A1I4RQI2"/>
<dbReference type="SUPFAM" id="SSF48498">
    <property type="entry name" value="Tetracyclin repressor-like, C-terminal domain"/>
    <property type="match status" value="1"/>
</dbReference>
<feature type="domain" description="HTH tetR-type" evidence="3">
    <location>
        <begin position="14"/>
        <end position="72"/>
    </location>
</feature>
<dbReference type="GO" id="GO:0003700">
    <property type="term" value="F:DNA-binding transcription factor activity"/>
    <property type="evidence" value="ECO:0007669"/>
    <property type="project" value="TreeGrafter"/>
</dbReference>
<organism evidence="4 5">
    <name type="scientific">Halopseudomonas yangmingensis</name>
    <dbReference type="NCBI Taxonomy" id="1720063"/>
    <lineage>
        <taxon>Bacteria</taxon>
        <taxon>Pseudomonadati</taxon>
        <taxon>Pseudomonadota</taxon>
        <taxon>Gammaproteobacteria</taxon>
        <taxon>Pseudomonadales</taxon>
        <taxon>Pseudomonadaceae</taxon>
        <taxon>Halopseudomonas</taxon>
    </lineage>
</organism>
<dbReference type="InterPro" id="IPR009057">
    <property type="entry name" value="Homeodomain-like_sf"/>
</dbReference>
<keyword evidence="1 2" id="KW-0238">DNA-binding</keyword>
<name>A0A1I4RQI2_9GAMM</name>
<protein>
    <submittedName>
        <fullName evidence="4">Transcriptional regulator, TetR family</fullName>
    </submittedName>
</protein>
<proteinExistence type="predicted"/>
<dbReference type="SUPFAM" id="SSF46689">
    <property type="entry name" value="Homeodomain-like"/>
    <property type="match status" value="1"/>
</dbReference>
<dbReference type="PROSITE" id="PS50977">
    <property type="entry name" value="HTH_TETR_2"/>
    <property type="match status" value="1"/>
</dbReference>
<keyword evidence="5" id="KW-1185">Reference proteome</keyword>